<dbReference type="Proteomes" id="UP001139103">
    <property type="component" value="Unassembled WGS sequence"/>
</dbReference>
<gene>
    <name evidence="1" type="ORF">LOC68_08715</name>
</gene>
<proteinExistence type="predicted"/>
<dbReference type="RefSeq" id="WP_230217775.1">
    <property type="nucleotide sequence ID" value="NZ_JAJKFT010000004.1"/>
</dbReference>
<organism evidence="1 2">
    <name type="scientific">Blastopirellula sediminis</name>
    <dbReference type="NCBI Taxonomy" id="2894196"/>
    <lineage>
        <taxon>Bacteria</taxon>
        <taxon>Pseudomonadati</taxon>
        <taxon>Planctomycetota</taxon>
        <taxon>Planctomycetia</taxon>
        <taxon>Pirellulales</taxon>
        <taxon>Pirellulaceae</taxon>
        <taxon>Blastopirellula</taxon>
    </lineage>
</organism>
<name>A0A9X1MLJ5_9BACT</name>
<dbReference type="EMBL" id="JAJKFT010000004">
    <property type="protein sequence ID" value="MCC9628475.1"/>
    <property type="molecule type" value="Genomic_DNA"/>
</dbReference>
<sequence>MKNALCDDLPHLSAKEIATRCQAIRMKWSGLETELRKMDGERRMRVLDRTLQYGSVEAPVRRRTKPSLQFVQLIAG</sequence>
<comment type="caution">
    <text evidence="1">The sequence shown here is derived from an EMBL/GenBank/DDBJ whole genome shotgun (WGS) entry which is preliminary data.</text>
</comment>
<accession>A0A9X1MLJ5</accession>
<reference evidence="1" key="1">
    <citation type="submission" date="2021-11" db="EMBL/GenBank/DDBJ databases">
        <title>Genome sequence.</title>
        <authorList>
            <person name="Sun Q."/>
        </authorList>
    </citation>
    <scope>NUCLEOTIDE SEQUENCE</scope>
    <source>
        <strain evidence="1">JC732</strain>
    </source>
</reference>
<dbReference type="AlphaFoldDB" id="A0A9X1MLJ5"/>
<protein>
    <submittedName>
        <fullName evidence="1">Uncharacterized protein</fullName>
    </submittedName>
</protein>
<evidence type="ECO:0000313" key="1">
    <source>
        <dbReference type="EMBL" id="MCC9628475.1"/>
    </source>
</evidence>
<evidence type="ECO:0000313" key="2">
    <source>
        <dbReference type="Proteomes" id="UP001139103"/>
    </source>
</evidence>
<keyword evidence="2" id="KW-1185">Reference proteome</keyword>